<accession>M1N4D2</accession>
<dbReference type="SUPFAM" id="SSF53335">
    <property type="entry name" value="S-adenosyl-L-methionine-dependent methyltransferases"/>
    <property type="match status" value="2"/>
</dbReference>
<evidence type="ECO:0000313" key="1">
    <source>
        <dbReference type="EMBL" id="AGF58292.1"/>
    </source>
</evidence>
<protein>
    <recommendedName>
        <fullName evidence="3">Methyltransferase domain-containing protein</fullName>
    </recommendedName>
</protein>
<organism evidence="1 2">
    <name type="scientific">Clostridium saccharoperbutylacetonicum N1-4(HMT)</name>
    <dbReference type="NCBI Taxonomy" id="931276"/>
    <lineage>
        <taxon>Bacteria</taxon>
        <taxon>Bacillati</taxon>
        <taxon>Bacillota</taxon>
        <taxon>Clostridia</taxon>
        <taxon>Eubacteriales</taxon>
        <taxon>Clostridiaceae</taxon>
        <taxon>Clostridium</taxon>
    </lineage>
</organism>
<dbReference type="EMBL" id="CP004121">
    <property type="protein sequence ID" value="AGF58292.1"/>
    <property type="molecule type" value="Genomic_DNA"/>
</dbReference>
<dbReference type="Proteomes" id="UP000011728">
    <property type="component" value="Chromosome"/>
</dbReference>
<name>M1N4D2_9CLOT</name>
<sequence>MYDLKNINTVKQNLTNRKVILFGASTMGKECAESLKRMNVPVYKATDNSPGKWNQKLNDDVDIFSYEDFVLEVKKNISDYIVIISSSFCAPILSQLQVEFDSKCLIYSYTIIEELYSDFICNSKENRYEIDFDSQMDTWVNNLLSEVYFWNSEVARKGSLFNLEYLDRCQVKEFKCDRISKKFNEGDIVLDVGCGLCTKYGNKINGIDINLIPVDPLAYYYDKINKKVLDEEIYNKIKIKFGMFEFLSYFFEENFADVILIDNALDHCIDPLKSLLECLKVTKINYGIVSIKHSIREAVNENYTGLHKWNIDINSDNELVFWNKENFVNINKLLKDYIEIEVIKEGVTNNFYGYVTANITKKKEIIIDEIININDNLRLSKQIEKLMKIQSDLNYYEEYKKIISD</sequence>
<dbReference type="InterPro" id="IPR029063">
    <property type="entry name" value="SAM-dependent_MTases_sf"/>
</dbReference>
<dbReference type="KEGG" id="csr:Cspa_c45390"/>
<dbReference type="HOGENOM" id="CLU_679166_0_0_9"/>
<evidence type="ECO:0008006" key="3">
    <source>
        <dbReference type="Google" id="ProtNLM"/>
    </source>
</evidence>
<reference evidence="1 2" key="1">
    <citation type="submission" date="2013-02" db="EMBL/GenBank/DDBJ databases">
        <title>Genome sequence of Clostridium saccharoperbutylacetonicum N1-4(HMT).</title>
        <authorList>
            <person name="Poehlein A."/>
            <person name="Daniel R."/>
        </authorList>
    </citation>
    <scope>NUCLEOTIDE SEQUENCE [LARGE SCALE GENOMIC DNA]</scope>
    <source>
        <strain evidence="2">N1-4(HMT)</strain>
    </source>
</reference>
<evidence type="ECO:0000313" key="2">
    <source>
        <dbReference type="Proteomes" id="UP000011728"/>
    </source>
</evidence>
<dbReference type="Gene3D" id="3.40.50.150">
    <property type="entry name" value="Vaccinia Virus protein VP39"/>
    <property type="match status" value="1"/>
</dbReference>
<dbReference type="OrthoDB" id="344900at2"/>
<dbReference type="AlphaFoldDB" id="M1N4D2"/>
<keyword evidence="2" id="KW-1185">Reference proteome</keyword>
<gene>
    <name evidence="1" type="ORF">Cspa_c45390</name>
</gene>
<dbReference type="RefSeq" id="WP_015394603.1">
    <property type="nucleotide sequence ID" value="NC_020291.1"/>
</dbReference>
<dbReference type="eggNOG" id="COG0500">
    <property type="taxonomic scope" value="Bacteria"/>
</dbReference>
<proteinExistence type="predicted"/>
<dbReference type="PATRIC" id="fig|931276.5.peg.4575"/>